<dbReference type="Gene3D" id="1.10.10.10">
    <property type="entry name" value="Winged helix-like DNA-binding domain superfamily/Winged helix DNA-binding domain"/>
    <property type="match status" value="1"/>
</dbReference>
<dbReference type="EMBL" id="CP010407">
    <property type="protein sequence ID" value="AJF67923.1"/>
    <property type="molecule type" value="Genomic_DNA"/>
</dbReference>
<sequence>MTGHDPLAVRQQVVIADVRVRTAHTVKKHLAAAQLKRDLRNRAELAAWAYRHGIVGDTDD</sequence>
<dbReference type="KEGG" id="svt:SVTN_29660"/>
<organism evidence="1 2">
    <name type="scientific">Streptomyces vietnamensis</name>
    <dbReference type="NCBI Taxonomy" id="362257"/>
    <lineage>
        <taxon>Bacteria</taxon>
        <taxon>Bacillati</taxon>
        <taxon>Actinomycetota</taxon>
        <taxon>Actinomycetes</taxon>
        <taxon>Kitasatosporales</taxon>
        <taxon>Streptomycetaceae</taxon>
        <taxon>Streptomyces</taxon>
    </lineage>
</organism>
<proteinExistence type="predicted"/>
<dbReference type="AlphaFoldDB" id="A0A0B5IE12"/>
<evidence type="ECO:0000313" key="1">
    <source>
        <dbReference type="EMBL" id="AJF67923.1"/>
    </source>
</evidence>
<dbReference type="InterPro" id="IPR036388">
    <property type="entry name" value="WH-like_DNA-bd_sf"/>
</dbReference>
<accession>A0A0B5IE12</accession>
<reference evidence="1 2" key="1">
    <citation type="submission" date="2014-12" db="EMBL/GenBank/DDBJ databases">
        <title>Complete genome sequence of Streptomyces vietnamensis strain GIMV4.0001, a genetic manipulable producer of the benzoisochromanequinone antibiotic granaticin.</title>
        <authorList>
            <person name="Deng M.R."/>
            <person name="Guo J."/>
            <person name="Ma L.Y."/>
            <person name="Feng G.D."/>
            <person name="Mo C.Y."/>
            <person name="Zhu H.H."/>
        </authorList>
    </citation>
    <scope>NUCLEOTIDE SEQUENCE [LARGE SCALE GENOMIC DNA]</scope>
    <source>
        <strain evidence="2">GIMV4.0001</strain>
    </source>
</reference>
<name>A0A0B5IE12_9ACTN</name>
<evidence type="ECO:0000313" key="2">
    <source>
        <dbReference type="Proteomes" id="UP000031774"/>
    </source>
</evidence>
<gene>
    <name evidence="1" type="ORF">SVTN_29660</name>
</gene>
<dbReference type="SUPFAM" id="SSF46894">
    <property type="entry name" value="C-terminal effector domain of the bipartite response regulators"/>
    <property type="match status" value="1"/>
</dbReference>
<dbReference type="Proteomes" id="UP000031774">
    <property type="component" value="Chromosome"/>
</dbReference>
<dbReference type="GO" id="GO:0006355">
    <property type="term" value="P:regulation of DNA-templated transcription"/>
    <property type="evidence" value="ECO:0007669"/>
    <property type="project" value="InterPro"/>
</dbReference>
<dbReference type="GO" id="GO:0003677">
    <property type="term" value="F:DNA binding"/>
    <property type="evidence" value="ECO:0007669"/>
    <property type="project" value="InterPro"/>
</dbReference>
<dbReference type="InterPro" id="IPR016032">
    <property type="entry name" value="Sig_transdc_resp-reg_C-effctor"/>
</dbReference>
<keyword evidence="2" id="KW-1185">Reference proteome</keyword>
<dbReference type="HOGENOM" id="CLU_2940080_0_0_11"/>
<protein>
    <submittedName>
        <fullName evidence="1">Uncharacterized protein</fullName>
    </submittedName>
</protein>